<dbReference type="Gene3D" id="3.40.605.10">
    <property type="entry name" value="Aldehyde Dehydrogenase, Chain A, domain 1"/>
    <property type="match status" value="1"/>
</dbReference>
<dbReference type="InterPro" id="IPR016161">
    <property type="entry name" value="Ald_DH/histidinol_DH"/>
</dbReference>
<gene>
    <name evidence="1" type="ORF">S01H1_26647</name>
</gene>
<protein>
    <recommendedName>
        <fullName evidence="2">Gamma-glutamyl-phosphate reductase</fullName>
    </recommendedName>
</protein>
<organism evidence="1">
    <name type="scientific">marine sediment metagenome</name>
    <dbReference type="NCBI Taxonomy" id="412755"/>
    <lineage>
        <taxon>unclassified sequences</taxon>
        <taxon>metagenomes</taxon>
        <taxon>ecological metagenomes</taxon>
    </lineage>
</organism>
<dbReference type="GO" id="GO:0004350">
    <property type="term" value="F:glutamate-5-semialdehyde dehydrogenase activity"/>
    <property type="evidence" value="ECO:0007669"/>
    <property type="project" value="TreeGrafter"/>
</dbReference>
<proteinExistence type="predicted"/>
<dbReference type="AlphaFoldDB" id="X0UG36"/>
<comment type="caution">
    <text evidence="1">The sequence shown here is derived from an EMBL/GenBank/DDBJ whole genome shotgun (WGS) entry which is preliminary data.</text>
</comment>
<dbReference type="EMBL" id="BARS01016162">
    <property type="protein sequence ID" value="GAF98286.1"/>
    <property type="molecule type" value="Genomic_DNA"/>
</dbReference>
<accession>X0UG36</accession>
<feature type="non-terminal residue" evidence="1">
    <location>
        <position position="136"/>
    </location>
</feature>
<dbReference type="SUPFAM" id="SSF53720">
    <property type="entry name" value="ALDH-like"/>
    <property type="match status" value="1"/>
</dbReference>
<evidence type="ECO:0008006" key="2">
    <source>
        <dbReference type="Google" id="ProtNLM"/>
    </source>
</evidence>
<name>X0UG36_9ZZZZ</name>
<dbReference type="PANTHER" id="PTHR11063">
    <property type="entry name" value="GLUTAMATE SEMIALDEHYDE DEHYDROGENASE"/>
    <property type="match status" value="1"/>
</dbReference>
<reference evidence="1" key="1">
    <citation type="journal article" date="2014" name="Front. Microbiol.">
        <title>High frequency of phylogenetically diverse reductive dehalogenase-homologous genes in deep subseafloor sedimentary metagenomes.</title>
        <authorList>
            <person name="Kawai M."/>
            <person name="Futagami T."/>
            <person name="Toyoda A."/>
            <person name="Takaki Y."/>
            <person name="Nishi S."/>
            <person name="Hori S."/>
            <person name="Arai W."/>
            <person name="Tsubouchi T."/>
            <person name="Morono Y."/>
            <person name="Uchiyama I."/>
            <person name="Ito T."/>
            <person name="Fujiyama A."/>
            <person name="Inagaki F."/>
            <person name="Takami H."/>
        </authorList>
    </citation>
    <scope>NUCLEOTIDE SEQUENCE</scope>
    <source>
        <strain evidence="1">Expedition CK06-06</strain>
    </source>
</reference>
<dbReference type="PANTHER" id="PTHR11063:SF8">
    <property type="entry name" value="DELTA-1-PYRROLINE-5-CARBOXYLATE SYNTHASE"/>
    <property type="match status" value="1"/>
</dbReference>
<evidence type="ECO:0000313" key="1">
    <source>
        <dbReference type="EMBL" id="GAF98286.1"/>
    </source>
</evidence>
<dbReference type="InterPro" id="IPR016162">
    <property type="entry name" value="Ald_DH_N"/>
</dbReference>
<sequence>MDAKGYVEQVAAAARSAAAVLAVATGARRDAAILASASAIRRGKDDIQAANEKDLARSDQFDLTEAMVDRLRLTDERIEDMASTLEQIAAQVDPVGLTIAAYNRPNGLRIEKRRVPIGVVAIVFESRPNVTADAAG</sequence>